<sequence length="173" mass="17304">MEAPLPETGGLAPPPQTNAPAPPGDVAAARAAASCVTVVVVVPNREHAAVELVLGVDETVGAVKARVREALGVARAAPRARPAPAPPAPPPLPAADARAAPPRPARPARPAAAATCPKKRGARSSPLRCYHDAPAALYDEALANGGWARPPAPGDAVAAEAAANGRVTLRSRP</sequence>
<feature type="compositionally biased region" description="Pro residues" evidence="1">
    <location>
        <begin position="81"/>
        <end position="93"/>
    </location>
</feature>
<reference evidence="2 3" key="1">
    <citation type="submission" date="2024-03" db="EMBL/GenBank/DDBJ databases">
        <title>Aureococcus anophagefferens CCMP1851 and Kratosvirus quantuckense: Draft genome of a second virus-susceptible host strain in the model system.</title>
        <authorList>
            <person name="Chase E."/>
            <person name="Truchon A.R."/>
            <person name="Schepens W."/>
            <person name="Wilhelm S.W."/>
        </authorList>
    </citation>
    <scope>NUCLEOTIDE SEQUENCE [LARGE SCALE GENOMIC DNA]</scope>
    <source>
        <strain evidence="2 3">CCMP1851</strain>
    </source>
</reference>
<name>A0ABR1FXP9_AURAN</name>
<dbReference type="Proteomes" id="UP001363151">
    <property type="component" value="Unassembled WGS sequence"/>
</dbReference>
<feature type="compositionally biased region" description="Pro residues" evidence="1">
    <location>
        <begin position="12"/>
        <end position="23"/>
    </location>
</feature>
<evidence type="ECO:0000313" key="3">
    <source>
        <dbReference type="Proteomes" id="UP001363151"/>
    </source>
</evidence>
<evidence type="ECO:0000256" key="1">
    <source>
        <dbReference type="SAM" id="MobiDB-lite"/>
    </source>
</evidence>
<comment type="caution">
    <text evidence="2">The sequence shown here is derived from an EMBL/GenBank/DDBJ whole genome shotgun (WGS) entry which is preliminary data.</text>
</comment>
<feature type="region of interest" description="Disordered" evidence="1">
    <location>
        <begin position="75"/>
        <end position="126"/>
    </location>
</feature>
<evidence type="ECO:0008006" key="4">
    <source>
        <dbReference type="Google" id="ProtNLM"/>
    </source>
</evidence>
<protein>
    <recommendedName>
        <fullName evidence="4">Ubiquitin-like domain-containing protein</fullName>
    </recommendedName>
</protein>
<accession>A0ABR1FXP9</accession>
<keyword evidence="3" id="KW-1185">Reference proteome</keyword>
<dbReference type="EMBL" id="JBBJCI010000208">
    <property type="protein sequence ID" value="KAK7240911.1"/>
    <property type="molecule type" value="Genomic_DNA"/>
</dbReference>
<organism evidence="2 3">
    <name type="scientific">Aureococcus anophagefferens</name>
    <name type="common">Harmful bloom alga</name>
    <dbReference type="NCBI Taxonomy" id="44056"/>
    <lineage>
        <taxon>Eukaryota</taxon>
        <taxon>Sar</taxon>
        <taxon>Stramenopiles</taxon>
        <taxon>Ochrophyta</taxon>
        <taxon>Pelagophyceae</taxon>
        <taxon>Pelagomonadales</taxon>
        <taxon>Pelagomonadaceae</taxon>
        <taxon>Aureococcus</taxon>
    </lineage>
</organism>
<feature type="region of interest" description="Disordered" evidence="1">
    <location>
        <begin position="1"/>
        <end position="28"/>
    </location>
</feature>
<evidence type="ECO:0000313" key="2">
    <source>
        <dbReference type="EMBL" id="KAK7240911.1"/>
    </source>
</evidence>
<proteinExistence type="predicted"/>
<gene>
    <name evidence="2" type="ORF">SO694_00055147</name>
</gene>